<reference evidence="3" key="1">
    <citation type="journal article" date="2019" name="Int. J. Syst. Evol. Microbiol.">
        <title>The Global Catalogue of Microorganisms (GCM) 10K type strain sequencing project: providing services to taxonomists for standard genome sequencing and annotation.</title>
        <authorList>
            <consortium name="The Broad Institute Genomics Platform"/>
            <consortium name="The Broad Institute Genome Sequencing Center for Infectious Disease"/>
            <person name="Wu L."/>
            <person name="Ma J."/>
        </authorList>
    </citation>
    <scope>NUCLEOTIDE SEQUENCE [LARGE SCALE GENOMIC DNA]</scope>
    <source>
        <strain evidence="3">CGMCC 4.7405</strain>
    </source>
</reference>
<dbReference type="InterPro" id="IPR011990">
    <property type="entry name" value="TPR-like_helical_dom_sf"/>
</dbReference>
<organism evidence="2 3">
    <name type="scientific">Lentzea rhizosphaerae</name>
    <dbReference type="NCBI Taxonomy" id="2041025"/>
    <lineage>
        <taxon>Bacteria</taxon>
        <taxon>Bacillati</taxon>
        <taxon>Actinomycetota</taxon>
        <taxon>Actinomycetes</taxon>
        <taxon>Pseudonocardiales</taxon>
        <taxon>Pseudonocardiaceae</taxon>
        <taxon>Lentzea</taxon>
    </lineage>
</organism>
<dbReference type="PANTHER" id="PTHR10098">
    <property type="entry name" value="RAPSYN-RELATED"/>
    <property type="match status" value="1"/>
</dbReference>
<dbReference type="PANTHER" id="PTHR10098:SF108">
    <property type="entry name" value="TETRATRICOPEPTIDE REPEAT PROTEIN 28"/>
    <property type="match status" value="1"/>
</dbReference>
<evidence type="ECO:0000259" key="1">
    <source>
        <dbReference type="Pfam" id="PF12770"/>
    </source>
</evidence>
<feature type="domain" description="CHAT" evidence="1">
    <location>
        <begin position="687"/>
        <end position="949"/>
    </location>
</feature>
<evidence type="ECO:0000313" key="3">
    <source>
        <dbReference type="Proteomes" id="UP001595690"/>
    </source>
</evidence>
<dbReference type="RefSeq" id="WP_382372926.1">
    <property type="nucleotide sequence ID" value="NZ_JBHRZI010000012.1"/>
</dbReference>
<protein>
    <submittedName>
        <fullName evidence="2">CHAT domain-containing protein</fullName>
    </submittedName>
</protein>
<dbReference type="Gene3D" id="1.25.40.10">
    <property type="entry name" value="Tetratricopeptide repeat domain"/>
    <property type="match status" value="2"/>
</dbReference>
<dbReference type="SMART" id="SM00028">
    <property type="entry name" value="TPR"/>
    <property type="match status" value="3"/>
</dbReference>
<dbReference type="InterPro" id="IPR019734">
    <property type="entry name" value="TPR_rpt"/>
</dbReference>
<dbReference type="Proteomes" id="UP001595690">
    <property type="component" value="Unassembled WGS sequence"/>
</dbReference>
<comment type="caution">
    <text evidence="2">The sequence shown here is derived from an EMBL/GenBank/DDBJ whole genome shotgun (WGS) entry which is preliminary data.</text>
</comment>
<dbReference type="EMBL" id="JBHRZI010000012">
    <property type="protein sequence ID" value="MFC3892876.1"/>
    <property type="molecule type" value="Genomic_DNA"/>
</dbReference>
<gene>
    <name evidence="2" type="ORF">ACFOWZ_15475</name>
</gene>
<evidence type="ECO:0000313" key="2">
    <source>
        <dbReference type="EMBL" id="MFC3892876.1"/>
    </source>
</evidence>
<dbReference type="Pfam" id="PF13424">
    <property type="entry name" value="TPR_12"/>
    <property type="match status" value="1"/>
</dbReference>
<proteinExistence type="predicted"/>
<dbReference type="SUPFAM" id="SSF48452">
    <property type="entry name" value="TPR-like"/>
    <property type="match status" value="1"/>
</dbReference>
<keyword evidence="3" id="KW-1185">Reference proteome</keyword>
<dbReference type="InterPro" id="IPR024983">
    <property type="entry name" value="CHAT_dom"/>
</dbReference>
<dbReference type="Pfam" id="PF12770">
    <property type="entry name" value="CHAT"/>
    <property type="match status" value="1"/>
</dbReference>
<accession>A0ABV8BUE4</accession>
<sequence length="954" mass="103334">MTDDLVESLLASESVAAAVELARRSRIRPRELAGTLFSYAERMRPDRPATAAAASFLADVVGSLEVANAWVAQDHLSDEANELLTRASLAGGWPGALRVLRGHRHVFDHDMMMSVVFWHSGFAQQGVPPEANGAAVVITLGALLGGKSSALAHMAWARACENTSLAHAEFHFLRAQELAAVHGDDVDRHATASALDSFRDRFGVPRERADPIPDAPLTIGMIPVNESNAASLRDSGRYLEALALLDRTIPFAVEAGATANAMRMLNDRGLLHDDLGNYALASENFTESARLAGLLKDEGRRFEARNNAAASYLKRGQPLQAVPLFRGILREQDAAGVWPRRMAARNNLATTYASLGDHERARDLYAEVVTMMGDLYSPSLWIALTGLAAAYDSLGQTEELRAVGERMWRGWTERQDVQALQAYLNSAARDLTNPEVRDVAEQMWAALVRQGDVFQGAALTVALSREDAPELALQRLDAFLNAFEAERSAVPSCISAELEAAKIEAEVLDRGDAALTRLYTAIGRVEQRLGQIEQPYDRDWVLDQTRPLYLRLFELLLAGPTFVEEALQVHEASRPATLTAADGLAGRVASAQDVLRVLSPDVAVISFAETGSAVSAFVLTGQVRWVPLDVTPAQLGEAAMEISVAFNGAVSGLARRRPLAVRNLGKVDLCNAERVLSALGKVLSLVDGAQTVCVIPSAGMEGLPLAAMRAPSGKRLVEMAGVVHQSSLTAFVTTAVSDPPRVPRTVFVAGVADAETDTPEHFEADAEVFTRGEVTVVTGERATPDAVVAGIREADIAHVSCHGFVDTRDPFGSGLLLSDGTRRPSSRHHLVPVFERAAFELTVRDLAREQLRTELLTLRACSTARRSAVSAKEELGTLTRVLQAAGCRTVVSTLWNVDQRSSLALFARFYELYLNEGLPACQAMARAQREMIDSGQHVYHWAPFVVSGDWRTSR</sequence>
<name>A0ABV8BUE4_9PSEU</name>